<accession>A0A6I4UMF5</accession>
<dbReference type="AlphaFoldDB" id="A0A6I4UMF5"/>
<comment type="caution">
    <text evidence="2">The sequence shown here is derived from an EMBL/GenBank/DDBJ whole genome shotgun (WGS) entry which is preliminary data.</text>
</comment>
<name>A0A6I4UMF5_9SPHN</name>
<evidence type="ECO:0000313" key="3">
    <source>
        <dbReference type="Proteomes" id="UP000430021"/>
    </source>
</evidence>
<reference evidence="2 3" key="1">
    <citation type="submission" date="2019-12" db="EMBL/GenBank/DDBJ databases">
        <title>Genomic-based taxomic classification of the family Erythrobacteraceae.</title>
        <authorList>
            <person name="Xu L."/>
        </authorList>
    </citation>
    <scope>NUCLEOTIDE SEQUENCE [LARGE SCALE GENOMIC DNA]</scope>
    <source>
        <strain evidence="2 3">JCM 10282</strain>
    </source>
</reference>
<dbReference type="SUPFAM" id="SSF141371">
    <property type="entry name" value="PilZ domain-like"/>
    <property type="match status" value="1"/>
</dbReference>
<feature type="region of interest" description="Disordered" evidence="1">
    <location>
        <begin position="1"/>
        <end position="20"/>
    </location>
</feature>
<organism evidence="2 3">
    <name type="scientific">Erythrobacter ramosus</name>
    <dbReference type="NCBI Taxonomy" id="35811"/>
    <lineage>
        <taxon>Bacteria</taxon>
        <taxon>Pseudomonadati</taxon>
        <taxon>Pseudomonadota</taxon>
        <taxon>Alphaproteobacteria</taxon>
        <taxon>Sphingomonadales</taxon>
        <taxon>Erythrobacteraceae</taxon>
        <taxon>Erythrobacter/Porphyrobacter group</taxon>
        <taxon>Erythrobacter</taxon>
    </lineage>
</organism>
<gene>
    <name evidence="2" type="ORF">GRI59_14710</name>
</gene>
<dbReference type="Proteomes" id="UP000430021">
    <property type="component" value="Unassembled WGS sequence"/>
</dbReference>
<evidence type="ECO:0000256" key="1">
    <source>
        <dbReference type="SAM" id="MobiDB-lite"/>
    </source>
</evidence>
<evidence type="ECO:0008006" key="4">
    <source>
        <dbReference type="Google" id="ProtNLM"/>
    </source>
</evidence>
<proteinExistence type="predicted"/>
<sequence>MVAAHLRGEGMVDPAPEPRDEPAIPVVGRRLAPRLRLSLPAQLIAVERSHACILLNLSRTGAQVAILDAMREGEGAILRCGVIDHFGIISRSEFGINAIAFDEPLTDKIVLETRRYHENFEDRERRALVEMARKWVTGDTDDDRTI</sequence>
<dbReference type="EMBL" id="WTYB01000004">
    <property type="protein sequence ID" value="MXP39858.1"/>
    <property type="molecule type" value="Genomic_DNA"/>
</dbReference>
<protein>
    <recommendedName>
        <fullName evidence="4">PilZ domain-containing protein</fullName>
    </recommendedName>
</protein>
<evidence type="ECO:0000313" key="2">
    <source>
        <dbReference type="EMBL" id="MXP39858.1"/>
    </source>
</evidence>